<name>A0ABV5U4U1_9PSEU</name>
<sequence length="180" mass="19503">MAAHPRRADARANDERILRAAARVLADDPRATIQRIADEAGVVRLTVYRRYPGRDALRRAIFDVAAVEAREAIPAHPVEDPVAGLRVLIVEMAAIARRYPLLVAEHDVRPLASPAGRALQRAVLGLVRRGQDLGVLRADLPAQLLPQAIVGTLRTSGAPGEQVADLLLDGFTARGRRRTA</sequence>
<dbReference type="PANTHER" id="PTHR30055">
    <property type="entry name" value="HTH-TYPE TRANSCRIPTIONAL REGULATOR RUTR"/>
    <property type="match status" value="1"/>
</dbReference>
<evidence type="ECO:0000256" key="1">
    <source>
        <dbReference type="ARBA" id="ARBA00023015"/>
    </source>
</evidence>
<proteinExistence type="predicted"/>
<dbReference type="EMBL" id="JBHMBK010000014">
    <property type="protein sequence ID" value="MFB9686390.1"/>
    <property type="molecule type" value="Genomic_DNA"/>
</dbReference>
<gene>
    <name evidence="6" type="ORF">ACFFTO_19500</name>
</gene>
<evidence type="ECO:0000313" key="6">
    <source>
        <dbReference type="EMBL" id="MFB9686390.1"/>
    </source>
</evidence>
<dbReference type="InterPro" id="IPR050109">
    <property type="entry name" value="HTH-type_TetR-like_transc_reg"/>
</dbReference>
<protein>
    <submittedName>
        <fullName evidence="6">TetR/AcrR family transcriptional regulator</fullName>
    </submittedName>
</protein>
<dbReference type="SUPFAM" id="SSF48498">
    <property type="entry name" value="Tetracyclin repressor-like, C-terminal domain"/>
    <property type="match status" value="1"/>
</dbReference>
<dbReference type="PANTHER" id="PTHR30055:SF234">
    <property type="entry name" value="HTH-TYPE TRANSCRIPTIONAL REGULATOR BETI"/>
    <property type="match status" value="1"/>
</dbReference>
<keyword evidence="1" id="KW-0805">Transcription regulation</keyword>
<evidence type="ECO:0000256" key="3">
    <source>
        <dbReference type="ARBA" id="ARBA00023163"/>
    </source>
</evidence>
<dbReference type="InterPro" id="IPR001647">
    <property type="entry name" value="HTH_TetR"/>
</dbReference>
<feature type="DNA-binding region" description="H-T-H motif" evidence="4">
    <location>
        <begin position="32"/>
        <end position="51"/>
    </location>
</feature>
<dbReference type="RefSeq" id="WP_378195496.1">
    <property type="nucleotide sequence ID" value="NZ_JBHMBK010000014.1"/>
</dbReference>
<evidence type="ECO:0000313" key="7">
    <source>
        <dbReference type="Proteomes" id="UP001589535"/>
    </source>
</evidence>
<feature type="domain" description="HTH tetR-type" evidence="5">
    <location>
        <begin position="11"/>
        <end position="69"/>
    </location>
</feature>
<dbReference type="SUPFAM" id="SSF46689">
    <property type="entry name" value="Homeodomain-like"/>
    <property type="match status" value="1"/>
</dbReference>
<dbReference type="Proteomes" id="UP001589535">
    <property type="component" value="Unassembled WGS sequence"/>
</dbReference>
<dbReference type="Gene3D" id="1.10.357.10">
    <property type="entry name" value="Tetracycline Repressor, domain 2"/>
    <property type="match status" value="1"/>
</dbReference>
<dbReference type="InterPro" id="IPR036271">
    <property type="entry name" value="Tet_transcr_reg_TetR-rel_C_sf"/>
</dbReference>
<dbReference type="PROSITE" id="PS50977">
    <property type="entry name" value="HTH_TETR_2"/>
    <property type="match status" value="1"/>
</dbReference>
<keyword evidence="2 4" id="KW-0238">DNA-binding</keyword>
<accession>A0ABV5U4U1</accession>
<dbReference type="Pfam" id="PF00440">
    <property type="entry name" value="TetR_N"/>
    <property type="match status" value="1"/>
</dbReference>
<evidence type="ECO:0000259" key="5">
    <source>
        <dbReference type="PROSITE" id="PS50977"/>
    </source>
</evidence>
<dbReference type="InterPro" id="IPR009057">
    <property type="entry name" value="Homeodomain-like_sf"/>
</dbReference>
<comment type="caution">
    <text evidence="6">The sequence shown here is derived from an EMBL/GenBank/DDBJ whole genome shotgun (WGS) entry which is preliminary data.</text>
</comment>
<organism evidence="6 7">
    <name type="scientific">Amycolatopsis plumensis</name>
    <dbReference type="NCBI Taxonomy" id="236508"/>
    <lineage>
        <taxon>Bacteria</taxon>
        <taxon>Bacillati</taxon>
        <taxon>Actinomycetota</taxon>
        <taxon>Actinomycetes</taxon>
        <taxon>Pseudonocardiales</taxon>
        <taxon>Pseudonocardiaceae</taxon>
        <taxon>Amycolatopsis</taxon>
    </lineage>
</organism>
<evidence type="ECO:0000256" key="4">
    <source>
        <dbReference type="PROSITE-ProRule" id="PRU00335"/>
    </source>
</evidence>
<evidence type="ECO:0000256" key="2">
    <source>
        <dbReference type="ARBA" id="ARBA00023125"/>
    </source>
</evidence>
<keyword evidence="3" id="KW-0804">Transcription</keyword>
<reference evidence="6 7" key="1">
    <citation type="submission" date="2024-09" db="EMBL/GenBank/DDBJ databases">
        <authorList>
            <person name="Sun Q."/>
            <person name="Mori K."/>
        </authorList>
    </citation>
    <scope>NUCLEOTIDE SEQUENCE [LARGE SCALE GENOMIC DNA]</scope>
    <source>
        <strain evidence="6 7">JCM 13852</strain>
    </source>
</reference>
<keyword evidence="7" id="KW-1185">Reference proteome</keyword>